<evidence type="ECO:0000313" key="1">
    <source>
        <dbReference type="Proteomes" id="UP000887572"/>
    </source>
</evidence>
<keyword evidence="1" id="KW-1185">Reference proteome</keyword>
<dbReference type="AlphaFoldDB" id="A0A914H0Q9"/>
<protein>
    <submittedName>
        <fullName evidence="2">Uncharacterized protein</fullName>
    </submittedName>
</protein>
<dbReference type="Proteomes" id="UP000887572">
    <property type="component" value="Unplaced"/>
</dbReference>
<sequence length="227" mass="26702">MVPRSVIALQQSHAPNCDPNSWMKRSFYIIETNGVPKEVYCTDLMHRARQRRRLADGHQLPRVVDKWREEWTQGVQVPLGSTKEIFTFENTALFPELANNKLECFQLPSKLISRDKSTNGRKRQRTDQSGEECNQILQRKLSTQFEELRRLRLNSEKVRSLCYLVTKREKLKKLSLEQFEQQVKQTADKTFGLVTAMSSRRWEQLLSEWREAINFNVKSGAETRNEK</sequence>
<reference evidence="2" key="1">
    <citation type="submission" date="2022-11" db="UniProtKB">
        <authorList>
            <consortium name="WormBaseParasite"/>
        </authorList>
    </citation>
    <scope>IDENTIFICATION</scope>
</reference>
<accession>A0A914H0Q9</accession>
<proteinExistence type="predicted"/>
<organism evidence="1 2">
    <name type="scientific">Globodera rostochiensis</name>
    <name type="common">Golden nematode worm</name>
    <name type="synonym">Heterodera rostochiensis</name>
    <dbReference type="NCBI Taxonomy" id="31243"/>
    <lineage>
        <taxon>Eukaryota</taxon>
        <taxon>Metazoa</taxon>
        <taxon>Ecdysozoa</taxon>
        <taxon>Nematoda</taxon>
        <taxon>Chromadorea</taxon>
        <taxon>Rhabditida</taxon>
        <taxon>Tylenchina</taxon>
        <taxon>Tylenchomorpha</taxon>
        <taxon>Tylenchoidea</taxon>
        <taxon>Heteroderidae</taxon>
        <taxon>Heteroderinae</taxon>
        <taxon>Globodera</taxon>
    </lineage>
</organism>
<evidence type="ECO:0000313" key="2">
    <source>
        <dbReference type="WBParaSite" id="Gr19_v10_g12167.t1"/>
    </source>
</evidence>
<dbReference type="WBParaSite" id="Gr19_v10_g12167.t1">
    <property type="protein sequence ID" value="Gr19_v10_g12167.t1"/>
    <property type="gene ID" value="Gr19_v10_g12167"/>
</dbReference>
<name>A0A914H0Q9_GLORO</name>